<gene>
    <name evidence="1" type="ORF">CTRU02_206200</name>
</gene>
<accession>A0ACC3Z699</accession>
<proteinExistence type="predicted"/>
<protein>
    <submittedName>
        <fullName evidence="1">Uncharacterized protein</fullName>
    </submittedName>
</protein>
<keyword evidence="2" id="KW-1185">Reference proteome</keyword>
<evidence type="ECO:0000313" key="2">
    <source>
        <dbReference type="Proteomes" id="UP000805649"/>
    </source>
</evidence>
<name>A0ACC3Z699_COLTU</name>
<dbReference type="EMBL" id="VUJX02000003">
    <property type="protein sequence ID" value="KAL0939590.1"/>
    <property type="molecule type" value="Genomic_DNA"/>
</dbReference>
<evidence type="ECO:0000313" key="1">
    <source>
        <dbReference type="EMBL" id="KAL0939590.1"/>
    </source>
</evidence>
<reference evidence="1 2" key="1">
    <citation type="journal article" date="2020" name="Phytopathology">
        <title>Genome Sequence Resources of Colletotrichum truncatum, C. plurivorum, C. musicola, and C. sojae: Four Species Pathogenic to Soybean (Glycine max).</title>
        <authorList>
            <person name="Rogerio F."/>
            <person name="Boufleur T.R."/>
            <person name="Ciampi-Guillardi M."/>
            <person name="Sukno S.A."/>
            <person name="Thon M.R."/>
            <person name="Massola Junior N.S."/>
            <person name="Baroncelli R."/>
        </authorList>
    </citation>
    <scope>NUCLEOTIDE SEQUENCE [LARGE SCALE GENOMIC DNA]</scope>
    <source>
        <strain evidence="1 2">CMES1059</strain>
    </source>
</reference>
<dbReference type="Proteomes" id="UP000805649">
    <property type="component" value="Unassembled WGS sequence"/>
</dbReference>
<comment type="caution">
    <text evidence="1">The sequence shown here is derived from an EMBL/GenBank/DDBJ whole genome shotgun (WGS) entry which is preliminary data.</text>
</comment>
<organism evidence="1 2">
    <name type="scientific">Colletotrichum truncatum</name>
    <name type="common">Anthracnose fungus</name>
    <name type="synonym">Colletotrichum capsici</name>
    <dbReference type="NCBI Taxonomy" id="5467"/>
    <lineage>
        <taxon>Eukaryota</taxon>
        <taxon>Fungi</taxon>
        <taxon>Dikarya</taxon>
        <taxon>Ascomycota</taxon>
        <taxon>Pezizomycotina</taxon>
        <taxon>Sordariomycetes</taxon>
        <taxon>Hypocreomycetidae</taxon>
        <taxon>Glomerellales</taxon>
        <taxon>Glomerellaceae</taxon>
        <taxon>Colletotrichum</taxon>
        <taxon>Colletotrichum truncatum species complex</taxon>
    </lineage>
</organism>
<sequence length="282" mass="31988">MASCADVDPPPLPFEIFLSVIDVLISRAEYSADPISMRFYLSLNSSTKSRLSAQVSELYTGPQHTVDEGMWRFRMLRLASQISSKTRSMVHQKFHRITIWDPYAQRTAFLWVYPKIDRFAPIFCTMPEDCSRLRQALQQPTPEDSTLVQCIVSIHGMPREFLQEEYATDIQTVLSLPNLREITLDSDVVFVSSHHQVSRDHPHPSDELIPIDSSIFPTLGKWEETHGEALDAFCRQAQERGVAVFVGFGGSASRKKVELFPTKDGVRVKLVGYVCTCNGFQQ</sequence>